<dbReference type="EMBL" id="JAFIRN010000009">
    <property type="protein sequence ID" value="KAG5842115.1"/>
    <property type="molecule type" value="Genomic_DNA"/>
</dbReference>
<organism evidence="3 4">
    <name type="scientific">Anguilla anguilla</name>
    <name type="common">European freshwater eel</name>
    <name type="synonym">Muraena anguilla</name>
    <dbReference type="NCBI Taxonomy" id="7936"/>
    <lineage>
        <taxon>Eukaryota</taxon>
        <taxon>Metazoa</taxon>
        <taxon>Chordata</taxon>
        <taxon>Craniata</taxon>
        <taxon>Vertebrata</taxon>
        <taxon>Euteleostomi</taxon>
        <taxon>Actinopterygii</taxon>
        <taxon>Neopterygii</taxon>
        <taxon>Teleostei</taxon>
        <taxon>Anguilliformes</taxon>
        <taxon>Anguillidae</taxon>
        <taxon>Anguilla</taxon>
    </lineage>
</organism>
<dbReference type="AlphaFoldDB" id="A0A9D3RTA3"/>
<feature type="coiled-coil region" evidence="1">
    <location>
        <begin position="34"/>
        <end position="61"/>
    </location>
</feature>
<evidence type="ECO:0000256" key="2">
    <source>
        <dbReference type="SAM" id="MobiDB-lite"/>
    </source>
</evidence>
<dbReference type="Proteomes" id="UP001044222">
    <property type="component" value="Chromosome 9"/>
</dbReference>
<reference evidence="3" key="1">
    <citation type="submission" date="2021-01" db="EMBL/GenBank/DDBJ databases">
        <title>A chromosome-scale assembly of European eel, Anguilla anguilla.</title>
        <authorList>
            <person name="Henkel C."/>
            <person name="Jong-Raadsen S.A."/>
            <person name="Dufour S."/>
            <person name="Weltzien F.-A."/>
            <person name="Palstra A.P."/>
            <person name="Pelster B."/>
            <person name="Spaink H.P."/>
            <person name="Van Den Thillart G.E."/>
            <person name="Jansen H."/>
            <person name="Zahm M."/>
            <person name="Klopp C."/>
            <person name="Cedric C."/>
            <person name="Louis A."/>
            <person name="Berthelot C."/>
            <person name="Parey E."/>
            <person name="Roest Crollius H."/>
            <person name="Montfort J."/>
            <person name="Robinson-Rechavi M."/>
            <person name="Bucao C."/>
            <person name="Bouchez O."/>
            <person name="Gislard M."/>
            <person name="Lluch J."/>
            <person name="Milhes M."/>
            <person name="Lampietro C."/>
            <person name="Lopez Roques C."/>
            <person name="Donnadieu C."/>
            <person name="Braasch I."/>
            <person name="Desvignes T."/>
            <person name="Postlethwait J."/>
            <person name="Bobe J."/>
            <person name="Guiguen Y."/>
            <person name="Dirks R."/>
        </authorList>
    </citation>
    <scope>NUCLEOTIDE SEQUENCE</scope>
    <source>
        <strain evidence="3">Tag_6206</strain>
        <tissue evidence="3">Liver</tissue>
    </source>
</reference>
<feature type="region of interest" description="Disordered" evidence="2">
    <location>
        <begin position="177"/>
        <end position="202"/>
    </location>
</feature>
<evidence type="ECO:0000313" key="3">
    <source>
        <dbReference type="EMBL" id="KAG5842115.1"/>
    </source>
</evidence>
<proteinExistence type="predicted"/>
<keyword evidence="4" id="KW-1185">Reference proteome</keyword>
<name>A0A9D3RTA3_ANGAN</name>
<sequence>MSSCVVFHSQLTSIMEVLTKTAVTEICQLVDNGYAVLRLEISRSEKENQTLKRKLQMLELMVARGYAETGLRETSAANSLPDGAQGFDGSRETERENHFAAAERAFGSQLGVSLWKDGEPTAVDEEDTSLASAMRDECTDLEEGRSQSLLIKEETLEEDLESSHPQEAVELDGGKRAPIAEPQTAPPVGQEQLTEQHSTRHSVWEDSGLDTVLKAEREIKTGAENRAGRLNILDYEDIIQERSAELPFTADGIPEKDKEEAACSYPVESDTENLSVHSELLSGKSLSSLGSLDMKREDETIDSELLKVEAEIRSAWSKEIMSGVISSQHSYYERSHWKEALQVLAVWEEFHNFKSP</sequence>
<keyword evidence="1" id="KW-0175">Coiled coil</keyword>
<evidence type="ECO:0000256" key="1">
    <source>
        <dbReference type="SAM" id="Coils"/>
    </source>
</evidence>
<accession>A0A9D3RTA3</accession>
<gene>
    <name evidence="3" type="ORF">ANANG_G00174240</name>
</gene>
<comment type="caution">
    <text evidence="3">The sequence shown here is derived from an EMBL/GenBank/DDBJ whole genome shotgun (WGS) entry which is preliminary data.</text>
</comment>
<protein>
    <submittedName>
        <fullName evidence="3">Uncharacterized protein</fullName>
    </submittedName>
</protein>
<evidence type="ECO:0000313" key="4">
    <source>
        <dbReference type="Proteomes" id="UP001044222"/>
    </source>
</evidence>